<dbReference type="EMBL" id="CP032626">
    <property type="protein sequence ID" value="AYF92196.1"/>
    <property type="molecule type" value="Genomic_DNA"/>
</dbReference>
<dbReference type="PANTHER" id="PTHR47053">
    <property type="entry name" value="MUREIN DD-ENDOPEPTIDASE MEPH-RELATED"/>
    <property type="match status" value="1"/>
</dbReference>
<evidence type="ECO:0000313" key="7">
    <source>
        <dbReference type="EMBL" id="AYF92196.1"/>
    </source>
</evidence>
<evidence type="ECO:0000256" key="3">
    <source>
        <dbReference type="ARBA" id="ARBA00022801"/>
    </source>
</evidence>
<dbReference type="Pfam" id="PF00877">
    <property type="entry name" value="NLPC_P60"/>
    <property type="match status" value="1"/>
</dbReference>
<evidence type="ECO:0000256" key="1">
    <source>
        <dbReference type="ARBA" id="ARBA00007074"/>
    </source>
</evidence>
<dbReference type="GO" id="GO:0006508">
    <property type="term" value="P:proteolysis"/>
    <property type="evidence" value="ECO:0007669"/>
    <property type="project" value="UniProtKB-KW"/>
</dbReference>
<feature type="signal peptide" evidence="5">
    <location>
        <begin position="1"/>
        <end position="24"/>
    </location>
</feature>
<dbReference type="InterPro" id="IPR000064">
    <property type="entry name" value="NLP_P60_dom"/>
</dbReference>
<feature type="domain" description="NlpC/P60" evidence="6">
    <location>
        <begin position="40"/>
        <end position="158"/>
    </location>
</feature>
<comment type="similarity">
    <text evidence="1">Belongs to the peptidase C40 family.</text>
</comment>
<dbReference type="Proteomes" id="UP000272003">
    <property type="component" value="Chromosome"/>
</dbReference>
<evidence type="ECO:0000256" key="2">
    <source>
        <dbReference type="ARBA" id="ARBA00022670"/>
    </source>
</evidence>
<keyword evidence="3 7" id="KW-0378">Hydrolase</keyword>
<dbReference type="OrthoDB" id="1654978at2"/>
<dbReference type="InterPro" id="IPR051202">
    <property type="entry name" value="Peptidase_C40"/>
</dbReference>
<accession>A0A387ATX6</accession>
<keyword evidence="5" id="KW-0732">Signal</keyword>
<dbReference type="AlphaFoldDB" id="A0A387ATX6"/>
<dbReference type="PANTHER" id="PTHR47053:SF1">
    <property type="entry name" value="MUREIN DD-ENDOPEPTIDASE MEPH-RELATED"/>
    <property type="match status" value="1"/>
</dbReference>
<dbReference type="SUPFAM" id="SSF54001">
    <property type="entry name" value="Cysteine proteinases"/>
    <property type="match status" value="1"/>
</dbReference>
<keyword evidence="8" id="KW-1185">Reference proteome</keyword>
<reference evidence="7 8" key="1">
    <citation type="submission" date="2018-09" db="EMBL/GenBank/DDBJ databases">
        <title>Genome sequencing of strain BHWM-4.</title>
        <authorList>
            <person name="Heo J."/>
            <person name="Kim S.-J."/>
            <person name="Kwon S.-W."/>
        </authorList>
    </citation>
    <scope>NUCLEOTIDE SEQUENCE [LARGE SCALE GENOMIC DNA]</scope>
    <source>
        <strain evidence="7 8">BHWM-4</strain>
    </source>
</reference>
<evidence type="ECO:0000256" key="4">
    <source>
        <dbReference type="ARBA" id="ARBA00022807"/>
    </source>
</evidence>
<gene>
    <name evidence="7" type="ORF">D7I45_01170</name>
</gene>
<feature type="chain" id="PRO_5039310677" evidence="5">
    <location>
        <begin position="25"/>
        <end position="158"/>
    </location>
</feature>
<protein>
    <submittedName>
        <fullName evidence="7">Hydrolase</fullName>
    </submittedName>
</protein>
<sequence length="158" mass="18235">MKTMSKRSVVLMAMAMLTLFTLFAFVQSNQHTASAKTRTRSRFSRIYRVARRKLGRPYVYGAAGPNRFDCSGFVKYVYRHGAHKRLARTAQMQYRHGRKIRARHARRGDLVFFGGSKYSIYHVGIIIGKNRMIDAQNRGVVTEAIHAPWWHVVGYARV</sequence>
<keyword evidence="4" id="KW-0788">Thiol protease</keyword>
<dbReference type="Gene3D" id="3.90.1720.10">
    <property type="entry name" value="endopeptidase domain like (from Nostoc punctiforme)"/>
    <property type="match status" value="1"/>
</dbReference>
<evidence type="ECO:0000256" key="5">
    <source>
        <dbReference type="SAM" id="SignalP"/>
    </source>
</evidence>
<dbReference type="PROSITE" id="PS51935">
    <property type="entry name" value="NLPC_P60"/>
    <property type="match status" value="1"/>
</dbReference>
<evidence type="ECO:0000259" key="6">
    <source>
        <dbReference type="PROSITE" id="PS51935"/>
    </source>
</evidence>
<proteinExistence type="inferred from homology"/>
<evidence type="ECO:0000313" key="8">
    <source>
        <dbReference type="Proteomes" id="UP000272003"/>
    </source>
</evidence>
<keyword evidence="2" id="KW-0645">Protease</keyword>
<name>A0A387ATX6_9LACO</name>
<dbReference type="GO" id="GO:0008234">
    <property type="term" value="F:cysteine-type peptidase activity"/>
    <property type="evidence" value="ECO:0007669"/>
    <property type="project" value="UniProtKB-KW"/>
</dbReference>
<dbReference type="KEGG" id="abom:D7I45_01170"/>
<dbReference type="InterPro" id="IPR038765">
    <property type="entry name" value="Papain-like_cys_pep_sf"/>
</dbReference>
<organism evidence="7 8">
    <name type="scientific">Apilactobacillus bombintestini</name>
    <dbReference type="NCBI Taxonomy" id="2419772"/>
    <lineage>
        <taxon>Bacteria</taxon>
        <taxon>Bacillati</taxon>
        <taxon>Bacillota</taxon>
        <taxon>Bacilli</taxon>
        <taxon>Lactobacillales</taxon>
        <taxon>Lactobacillaceae</taxon>
        <taxon>Apilactobacillus</taxon>
    </lineage>
</organism>